<feature type="transmembrane region" description="Helical" evidence="12">
    <location>
        <begin position="307"/>
        <end position="325"/>
    </location>
</feature>
<feature type="transmembrane region" description="Helical" evidence="12">
    <location>
        <begin position="165"/>
        <end position="186"/>
    </location>
</feature>
<comment type="subcellular location">
    <subcellularLocation>
        <location evidence="1">Cell membrane</location>
        <topology evidence="1">Multi-pass membrane protein</topology>
    </subcellularLocation>
</comment>
<dbReference type="STRING" id="307972.A0A2G8KAM8"/>
<evidence type="ECO:0000256" key="10">
    <source>
        <dbReference type="ARBA" id="ARBA00023201"/>
    </source>
</evidence>
<dbReference type="GO" id="GO:0015293">
    <property type="term" value="F:symporter activity"/>
    <property type="evidence" value="ECO:0007669"/>
    <property type="project" value="TreeGrafter"/>
</dbReference>
<dbReference type="Gene3D" id="1.20.1730.10">
    <property type="entry name" value="Sodium/glucose cotransporter"/>
    <property type="match status" value="1"/>
</dbReference>
<evidence type="ECO:0000256" key="7">
    <source>
        <dbReference type="ARBA" id="ARBA00023053"/>
    </source>
</evidence>
<dbReference type="Pfam" id="PF00474">
    <property type="entry name" value="SSF"/>
    <property type="match status" value="1"/>
</dbReference>
<comment type="similarity">
    <text evidence="2 11">Belongs to the sodium:solute symporter (SSF) (TC 2.A.21) family.</text>
</comment>
<evidence type="ECO:0000256" key="8">
    <source>
        <dbReference type="ARBA" id="ARBA00023065"/>
    </source>
</evidence>
<evidence type="ECO:0000256" key="5">
    <source>
        <dbReference type="ARBA" id="ARBA00022692"/>
    </source>
</evidence>
<evidence type="ECO:0000256" key="9">
    <source>
        <dbReference type="ARBA" id="ARBA00023136"/>
    </source>
</evidence>
<feature type="transmembrane region" description="Helical" evidence="12">
    <location>
        <begin position="198"/>
        <end position="218"/>
    </location>
</feature>
<sequence>MSTRVSEGGRSLNLNFDLDITIRYTVYSSTLGGIFSAFTTFTTGQPIIQRCLCCKTLPQAQAVIWIGFVLSAFTVISAVIAGLFAYAYYADCDPRRTGRIQRFDQLVPLIIGDIFGRYPGMAGFIVSGAFSASLSTISSSLNSMTAVLEAAVLGRMLKDSSDKRLTFLSKLFTFAFGLLCTAVALLATKLSGVLEETIALVSILVTPLSAVFFLGFFVPRCNSKGALSGLVAGILFGVWIKLGSEIYPITKPPPFLSIDGCPSANVTSYVTELYENTEGTTLPDLYSYSESESVKPSAMVTFYNMSLFFYSACTFTVSLVVAYIVSLATKAKPCHNPALQMSILEPFYCGDQMQRLLGKTRYVYTRTKTDEVSGDGNVDAIDMDIRI</sequence>
<evidence type="ECO:0000256" key="4">
    <source>
        <dbReference type="ARBA" id="ARBA00022475"/>
    </source>
</evidence>
<dbReference type="Proteomes" id="UP000230750">
    <property type="component" value="Unassembled WGS sequence"/>
</dbReference>
<dbReference type="InterPro" id="IPR038377">
    <property type="entry name" value="Na/Glc_symporter_sf"/>
</dbReference>
<dbReference type="GO" id="GO:0005886">
    <property type="term" value="C:plasma membrane"/>
    <property type="evidence" value="ECO:0007669"/>
    <property type="project" value="UniProtKB-SubCell"/>
</dbReference>
<dbReference type="OrthoDB" id="6132759at2759"/>
<proteinExistence type="inferred from homology"/>
<reference evidence="13 14" key="1">
    <citation type="journal article" date="2017" name="PLoS Biol.">
        <title>The sea cucumber genome provides insights into morphological evolution and visceral regeneration.</title>
        <authorList>
            <person name="Zhang X."/>
            <person name="Sun L."/>
            <person name="Yuan J."/>
            <person name="Sun Y."/>
            <person name="Gao Y."/>
            <person name="Zhang L."/>
            <person name="Li S."/>
            <person name="Dai H."/>
            <person name="Hamel J.F."/>
            <person name="Liu C."/>
            <person name="Yu Y."/>
            <person name="Liu S."/>
            <person name="Lin W."/>
            <person name="Guo K."/>
            <person name="Jin S."/>
            <person name="Xu P."/>
            <person name="Storey K.B."/>
            <person name="Huan P."/>
            <person name="Zhang T."/>
            <person name="Zhou Y."/>
            <person name="Zhang J."/>
            <person name="Lin C."/>
            <person name="Li X."/>
            <person name="Xing L."/>
            <person name="Huo D."/>
            <person name="Sun M."/>
            <person name="Wang L."/>
            <person name="Mercier A."/>
            <person name="Li F."/>
            <person name="Yang H."/>
            <person name="Xiang J."/>
        </authorList>
    </citation>
    <scope>NUCLEOTIDE SEQUENCE [LARGE SCALE GENOMIC DNA]</scope>
    <source>
        <strain evidence="13">Shaxun</strain>
        <tissue evidence="13">Muscle</tissue>
    </source>
</reference>
<feature type="transmembrane region" description="Helical" evidence="12">
    <location>
        <begin position="225"/>
        <end position="242"/>
    </location>
</feature>
<dbReference type="GO" id="GO:0006814">
    <property type="term" value="P:sodium ion transport"/>
    <property type="evidence" value="ECO:0007669"/>
    <property type="project" value="UniProtKB-KW"/>
</dbReference>
<keyword evidence="7" id="KW-0915">Sodium</keyword>
<evidence type="ECO:0000256" key="11">
    <source>
        <dbReference type="RuleBase" id="RU362091"/>
    </source>
</evidence>
<keyword evidence="10" id="KW-0739">Sodium transport</keyword>
<evidence type="ECO:0000256" key="2">
    <source>
        <dbReference type="ARBA" id="ARBA00006434"/>
    </source>
</evidence>
<dbReference type="PROSITE" id="PS50283">
    <property type="entry name" value="NA_SOLUT_SYMP_3"/>
    <property type="match status" value="1"/>
</dbReference>
<evidence type="ECO:0000313" key="14">
    <source>
        <dbReference type="Proteomes" id="UP000230750"/>
    </source>
</evidence>
<dbReference type="EMBL" id="MRZV01000736">
    <property type="protein sequence ID" value="PIK45066.1"/>
    <property type="molecule type" value="Genomic_DNA"/>
</dbReference>
<feature type="transmembrane region" description="Helical" evidence="12">
    <location>
        <begin position="62"/>
        <end position="89"/>
    </location>
</feature>
<keyword evidence="6 12" id="KW-1133">Transmembrane helix</keyword>
<evidence type="ECO:0000256" key="6">
    <source>
        <dbReference type="ARBA" id="ARBA00022989"/>
    </source>
</evidence>
<evidence type="ECO:0000256" key="3">
    <source>
        <dbReference type="ARBA" id="ARBA00022448"/>
    </source>
</evidence>
<dbReference type="PANTHER" id="PTHR42985:SF40">
    <property type="entry name" value="LD47995P-RELATED"/>
    <property type="match status" value="1"/>
</dbReference>
<evidence type="ECO:0000313" key="13">
    <source>
        <dbReference type="EMBL" id="PIK45066.1"/>
    </source>
</evidence>
<dbReference type="InterPro" id="IPR051163">
    <property type="entry name" value="Sodium:Solute_Symporter_SSF"/>
</dbReference>
<keyword evidence="3" id="KW-0813">Transport</keyword>
<evidence type="ECO:0000256" key="12">
    <source>
        <dbReference type="SAM" id="Phobius"/>
    </source>
</evidence>
<dbReference type="PANTHER" id="PTHR42985">
    <property type="entry name" value="SODIUM-COUPLED MONOCARBOXYLATE TRANSPORTER"/>
    <property type="match status" value="1"/>
</dbReference>
<organism evidence="13 14">
    <name type="scientific">Stichopus japonicus</name>
    <name type="common">Sea cucumber</name>
    <dbReference type="NCBI Taxonomy" id="307972"/>
    <lineage>
        <taxon>Eukaryota</taxon>
        <taxon>Metazoa</taxon>
        <taxon>Echinodermata</taxon>
        <taxon>Eleutherozoa</taxon>
        <taxon>Echinozoa</taxon>
        <taxon>Holothuroidea</taxon>
        <taxon>Aspidochirotacea</taxon>
        <taxon>Aspidochirotida</taxon>
        <taxon>Stichopodidae</taxon>
        <taxon>Apostichopus</taxon>
    </lineage>
</organism>
<protein>
    <submittedName>
        <fullName evidence="13">Putative sodium-coupled monocarboxylate transporter 2-like</fullName>
    </submittedName>
</protein>
<keyword evidence="14" id="KW-1185">Reference proteome</keyword>
<feature type="transmembrane region" description="Helical" evidence="12">
    <location>
        <begin position="20"/>
        <end position="41"/>
    </location>
</feature>
<accession>A0A2G8KAM8</accession>
<keyword evidence="5 12" id="KW-0812">Transmembrane</keyword>
<keyword evidence="9 12" id="KW-0472">Membrane</keyword>
<dbReference type="InterPro" id="IPR001734">
    <property type="entry name" value="Na/solute_symporter"/>
</dbReference>
<comment type="caution">
    <text evidence="13">The sequence shown here is derived from an EMBL/GenBank/DDBJ whole genome shotgun (WGS) entry which is preliminary data.</text>
</comment>
<keyword evidence="4" id="KW-1003">Cell membrane</keyword>
<evidence type="ECO:0000256" key="1">
    <source>
        <dbReference type="ARBA" id="ARBA00004651"/>
    </source>
</evidence>
<dbReference type="AlphaFoldDB" id="A0A2G8KAM8"/>
<keyword evidence="8" id="KW-0406">Ion transport</keyword>
<gene>
    <name evidence="13" type="ORF">BSL78_18052</name>
</gene>
<name>A0A2G8KAM8_STIJA</name>
<feature type="transmembrane region" description="Helical" evidence="12">
    <location>
        <begin position="124"/>
        <end position="153"/>
    </location>
</feature>